<comment type="caution">
    <text evidence="1">The sequence shown here is derived from an EMBL/GenBank/DDBJ whole genome shotgun (WGS) entry which is preliminary data.</text>
</comment>
<dbReference type="Proteomes" id="UP000637628">
    <property type="component" value="Unassembled WGS sequence"/>
</dbReference>
<dbReference type="RefSeq" id="WP_203734957.1">
    <property type="nucleotide sequence ID" value="NZ_BAAATX010000033.1"/>
</dbReference>
<dbReference type="EMBL" id="BOML01000072">
    <property type="protein sequence ID" value="GIE07107.1"/>
    <property type="molecule type" value="Genomic_DNA"/>
</dbReference>
<evidence type="ECO:0000313" key="1">
    <source>
        <dbReference type="EMBL" id="GIE07107.1"/>
    </source>
</evidence>
<proteinExistence type="predicted"/>
<keyword evidence="2" id="KW-1185">Reference proteome</keyword>
<protein>
    <submittedName>
        <fullName evidence="1">Uncharacterized protein</fullName>
    </submittedName>
</protein>
<accession>A0ABQ3ZBA1</accession>
<sequence length="50" mass="5246">MKLLAVVLAAGRGARFAEFRNRGPGAGTGPDRPQLSAARASAFTPMAYLR</sequence>
<organism evidence="1 2">
    <name type="scientific">Paractinoplanes durhamensis</name>
    <dbReference type="NCBI Taxonomy" id="113563"/>
    <lineage>
        <taxon>Bacteria</taxon>
        <taxon>Bacillati</taxon>
        <taxon>Actinomycetota</taxon>
        <taxon>Actinomycetes</taxon>
        <taxon>Micromonosporales</taxon>
        <taxon>Micromonosporaceae</taxon>
        <taxon>Paractinoplanes</taxon>
    </lineage>
</organism>
<name>A0ABQ3ZBA1_9ACTN</name>
<reference evidence="1 2" key="1">
    <citation type="submission" date="2021-01" db="EMBL/GenBank/DDBJ databases">
        <title>Whole genome shotgun sequence of Actinoplanes durhamensis NBRC 14914.</title>
        <authorList>
            <person name="Komaki H."/>
            <person name="Tamura T."/>
        </authorList>
    </citation>
    <scope>NUCLEOTIDE SEQUENCE [LARGE SCALE GENOMIC DNA]</scope>
    <source>
        <strain evidence="1 2">NBRC 14914</strain>
    </source>
</reference>
<gene>
    <name evidence="1" type="ORF">Adu01nite_84570</name>
</gene>
<evidence type="ECO:0000313" key="2">
    <source>
        <dbReference type="Proteomes" id="UP000637628"/>
    </source>
</evidence>